<dbReference type="SMART" id="SM00225">
    <property type="entry name" value="BTB"/>
    <property type="match status" value="1"/>
</dbReference>
<comment type="caution">
    <text evidence="5">The sequence shown here is derived from an EMBL/GenBank/DDBJ whole genome shotgun (WGS) entry which is preliminary data.</text>
</comment>
<reference evidence="5 6" key="1">
    <citation type="submission" date="2016-09" db="EMBL/GenBank/DDBJ databases">
        <title>The draft genome of Dichanthelium oligosanthes: A C3 panicoid grass species.</title>
        <authorList>
            <person name="Studer A.J."/>
            <person name="Schnable J.C."/>
            <person name="Brutnell T.P."/>
        </authorList>
    </citation>
    <scope>NUCLEOTIDE SEQUENCE [LARGE SCALE GENOMIC DNA]</scope>
    <source>
        <strain evidence="6">cv. Kellogg 1175</strain>
        <tissue evidence="5">Leaf</tissue>
    </source>
</reference>
<dbReference type="InterPro" id="IPR000210">
    <property type="entry name" value="BTB/POZ_dom"/>
</dbReference>
<dbReference type="GO" id="GO:0016567">
    <property type="term" value="P:protein ubiquitination"/>
    <property type="evidence" value="ECO:0007669"/>
    <property type="project" value="InterPro"/>
</dbReference>
<organism evidence="5 6">
    <name type="scientific">Dichanthelium oligosanthes</name>
    <dbReference type="NCBI Taxonomy" id="888268"/>
    <lineage>
        <taxon>Eukaryota</taxon>
        <taxon>Viridiplantae</taxon>
        <taxon>Streptophyta</taxon>
        <taxon>Embryophyta</taxon>
        <taxon>Tracheophyta</taxon>
        <taxon>Spermatophyta</taxon>
        <taxon>Magnoliopsida</taxon>
        <taxon>Liliopsida</taxon>
        <taxon>Poales</taxon>
        <taxon>Poaceae</taxon>
        <taxon>PACMAD clade</taxon>
        <taxon>Panicoideae</taxon>
        <taxon>Panicodae</taxon>
        <taxon>Paniceae</taxon>
        <taxon>Dichantheliinae</taxon>
        <taxon>Dichanthelium</taxon>
    </lineage>
</organism>
<dbReference type="InterPro" id="IPR002083">
    <property type="entry name" value="MATH/TRAF_dom"/>
</dbReference>
<evidence type="ECO:0000259" key="3">
    <source>
        <dbReference type="PROSITE" id="PS50097"/>
    </source>
</evidence>
<name>A0A1E5W7F1_9POAL</name>
<keyword evidence="6" id="KW-1185">Reference proteome</keyword>
<sequence length="491" mass="54429">MAAPETARGTHVFKIAGYSLHKGLGVSRSIRSATFTVGGYDWSILYYPDGIGWSVYAGRVIVYLELMSKNAEVRALFDFRLVDQATGQATAIHCNATPVVVFSTIEQEIKSPDKAASYGTFSVKKSSELEASSYLRDDCLIIQCNVTVIKEPRVEPEFDVQAVPPSDLLVADDTNLLGCSITTTPKSSPLAPIAPPSALHHQTQTMAESQRSQTRTTASTCAPETARGTHVLKIVGYSLHKGLGAGNYIRSATFTVGGYDWSISYYPDGVRNSRFDARLVVYLQLMSKKAKVRALFDFRLVNQATGQATAIYCMATPVLLFNTIDAGNNRRASWGNNFSIKKLSELEASPYLRDDCLIIHCTVTVIKELWVEETAIRPEFEVQVPPSNLLDNLGKLLEGKRGADVTFKVKDELFPAHKIVLAMRSSVFDAEFYGPMAEDMTKRQYLTIQDMHPEVFRALLHFMYTDSIPSLEEFDDINSKEMVRQLLVAAD</sequence>
<dbReference type="STRING" id="888268.A0A1E5W7F1"/>
<dbReference type="InterPro" id="IPR011333">
    <property type="entry name" value="SKP1/BTB/POZ_sf"/>
</dbReference>
<dbReference type="InterPro" id="IPR045005">
    <property type="entry name" value="BPM1-6"/>
</dbReference>
<evidence type="ECO:0000313" key="5">
    <source>
        <dbReference type="EMBL" id="OEL33331.1"/>
    </source>
</evidence>
<evidence type="ECO:0000313" key="6">
    <source>
        <dbReference type="Proteomes" id="UP000095767"/>
    </source>
</evidence>
<comment type="pathway">
    <text evidence="1">Protein modification; protein ubiquitination.</text>
</comment>
<dbReference type="PANTHER" id="PTHR26379:SF187">
    <property type="entry name" value="OS07G0655300 PROTEIN"/>
    <property type="match status" value="1"/>
</dbReference>
<evidence type="ECO:0000259" key="4">
    <source>
        <dbReference type="PROSITE" id="PS50144"/>
    </source>
</evidence>
<dbReference type="PROSITE" id="PS50144">
    <property type="entry name" value="MATH"/>
    <property type="match status" value="2"/>
</dbReference>
<dbReference type="SUPFAM" id="SSF49599">
    <property type="entry name" value="TRAF domain-like"/>
    <property type="match status" value="2"/>
</dbReference>
<dbReference type="PANTHER" id="PTHR26379">
    <property type="entry name" value="BTB/POZ AND MATH DOMAIN-CONTAINING PROTEIN 1"/>
    <property type="match status" value="1"/>
</dbReference>
<protein>
    <submittedName>
        <fullName evidence="5">BTB/POZ and MATH domain-containing protein 2</fullName>
    </submittedName>
</protein>
<dbReference type="PROSITE" id="PS50097">
    <property type="entry name" value="BTB"/>
    <property type="match status" value="1"/>
</dbReference>
<accession>A0A1E5W7F1</accession>
<dbReference type="AlphaFoldDB" id="A0A1E5W7F1"/>
<feature type="region of interest" description="Disordered" evidence="2">
    <location>
        <begin position="198"/>
        <end position="222"/>
    </location>
</feature>
<feature type="domain" description="BTB" evidence="3">
    <location>
        <begin position="403"/>
        <end position="472"/>
    </location>
</feature>
<proteinExistence type="predicted"/>
<dbReference type="EMBL" id="LWDX02019078">
    <property type="protein sequence ID" value="OEL33331.1"/>
    <property type="molecule type" value="Genomic_DNA"/>
</dbReference>
<dbReference type="Pfam" id="PF00651">
    <property type="entry name" value="BTB"/>
    <property type="match status" value="1"/>
</dbReference>
<feature type="non-terminal residue" evidence="5">
    <location>
        <position position="491"/>
    </location>
</feature>
<dbReference type="Gene3D" id="2.60.210.10">
    <property type="entry name" value="Apoptosis, Tumor Necrosis Factor Receptor Associated Protein 2, Chain A"/>
    <property type="match status" value="2"/>
</dbReference>
<feature type="compositionally biased region" description="Low complexity" evidence="2">
    <location>
        <begin position="209"/>
        <end position="220"/>
    </location>
</feature>
<dbReference type="Proteomes" id="UP000095767">
    <property type="component" value="Unassembled WGS sequence"/>
</dbReference>
<dbReference type="SUPFAM" id="SSF54695">
    <property type="entry name" value="POZ domain"/>
    <property type="match status" value="1"/>
</dbReference>
<evidence type="ECO:0000256" key="2">
    <source>
        <dbReference type="SAM" id="MobiDB-lite"/>
    </source>
</evidence>
<dbReference type="Pfam" id="PF22486">
    <property type="entry name" value="MATH_2"/>
    <property type="match status" value="2"/>
</dbReference>
<dbReference type="OrthoDB" id="45365at2759"/>
<feature type="domain" description="MATH" evidence="4">
    <location>
        <begin position="227"/>
        <end position="363"/>
    </location>
</feature>
<feature type="domain" description="MATH" evidence="4">
    <location>
        <begin position="8"/>
        <end position="146"/>
    </location>
</feature>
<evidence type="ECO:0000256" key="1">
    <source>
        <dbReference type="ARBA" id="ARBA00004906"/>
    </source>
</evidence>
<gene>
    <name evidence="5" type="ORF">BAE44_0005651</name>
</gene>
<dbReference type="InterPro" id="IPR008974">
    <property type="entry name" value="TRAF-like"/>
</dbReference>
<dbReference type="CDD" id="cd00121">
    <property type="entry name" value="MATH"/>
    <property type="match status" value="2"/>
</dbReference>
<dbReference type="Gene3D" id="3.30.710.10">
    <property type="entry name" value="Potassium Channel Kv1.1, Chain A"/>
    <property type="match status" value="1"/>
</dbReference>